<dbReference type="Proteomes" id="UP001629113">
    <property type="component" value="Unassembled WGS sequence"/>
</dbReference>
<evidence type="ECO:0000313" key="4">
    <source>
        <dbReference type="Proteomes" id="UP001629113"/>
    </source>
</evidence>
<comment type="caution">
    <text evidence="3">The sequence shown here is derived from an EMBL/GenBank/DDBJ whole genome shotgun (WGS) entry which is preliminary data.</text>
</comment>
<evidence type="ECO:0000256" key="2">
    <source>
        <dbReference type="SAM" id="MobiDB-lite"/>
    </source>
</evidence>
<feature type="region of interest" description="Disordered" evidence="2">
    <location>
        <begin position="152"/>
        <end position="179"/>
    </location>
</feature>
<feature type="compositionally biased region" description="Polar residues" evidence="2">
    <location>
        <begin position="153"/>
        <end position="162"/>
    </location>
</feature>
<dbReference type="EMBL" id="JBFCZG010000006">
    <property type="protein sequence ID" value="KAL3420953.1"/>
    <property type="molecule type" value="Genomic_DNA"/>
</dbReference>
<gene>
    <name evidence="3" type="ORF">PVAG01_07398</name>
</gene>
<protein>
    <submittedName>
        <fullName evidence="3">Uncharacterized protein</fullName>
    </submittedName>
</protein>
<keyword evidence="1" id="KW-0175">Coiled coil</keyword>
<feature type="compositionally biased region" description="Basic and acidic residues" evidence="2">
    <location>
        <begin position="418"/>
        <end position="428"/>
    </location>
</feature>
<evidence type="ECO:0000313" key="3">
    <source>
        <dbReference type="EMBL" id="KAL3420953.1"/>
    </source>
</evidence>
<feature type="region of interest" description="Disordered" evidence="2">
    <location>
        <begin position="407"/>
        <end position="428"/>
    </location>
</feature>
<name>A0ABR4PCD2_9HELO</name>
<reference evidence="3 4" key="1">
    <citation type="submission" date="2024-06" db="EMBL/GenBank/DDBJ databases">
        <title>Complete genome of Phlyctema vagabunda strain 19-DSS-EL-015.</title>
        <authorList>
            <person name="Fiorenzani C."/>
        </authorList>
    </citation>
    <scope>NUCLEOTIDE SEQUENCE [LARGE SCALE GENOMIC DNA]</scope>
    <source>
        <strain evidence="3 4">19-DSS-EL-015</strain>
    </source>
</reference>
<evidence type="ECO:0000256" key="1">
    <source>
        <dbReference type="SAM" id="Coils"/>
    </source>
</evidence>
<accession>A0ABR4PCD2</accession>
<proteinExistence type="predicted"/>
<feature type="compositionally biased region" description="Basic and acidic residues" evidence="2">
    <location>
        <begin position="163"/>
        <end position="174"/>
    </location>
</feature>
<feature type="coiled-coil region" evidence="1">
    <location>
        <begin position="34"/>
        <end position="61"/>
    </location>
</feature>
<organism evidence="3 4">
    <name type="scientific">Phlyctema vagabunda</name>
    <dbReference type="NCBI Taxonomy" id="108571"/>
    <lineage>
        <taxon>Eukaryota</taxon>
        <taxon>Fungi</taxon>
        <taxon>Dikarya</taxon>
        <taxon>Ascomycota</taxon>
        <taxon>Pezizomycotina</taxon>
        <taxon>Leotiomycetes</taxon>
        <taxon>Helotiales</taxon>
        <taxon>Dermateaceae</taxon>
        <taxon>Phlyctema</taxon>
    </lineage>
</organism>
<keyword evidence="4" id="KW-1185">Reference proteome</keyword>
<sequence>MSESADPDAIASLQARIAKLVLDSQRVGGELRDLESLHEENKELAKKNDDARDKLSAQLDREHKGIAERKELMDKSDKTVREFKELMQAVPGPAAPPLRKPRVSKKVLSQTDLIPLCLEPTAEHKFRMAAKEGPHLSTVQRTTDSLRSMVGLGQSNRIPTSSDLHKLAESKQIERSPSSSLDLGEVREVSRIKHLSASVSLRSIAGLAQTVRKVSPTPRLTRPLFVRKKKKKEKKQSTRIPLRFTFRKQRKILRFREHIGRKYLPRAASSTNAPITFGVLRARAVHKVTERTKSKQQKKESWRQELDVLETPAPVFVINKVRGTIETRPTPQAPLVSPRSTGAVEHRVVYLAHVPANQEEFDRSLALSPRLLSAAQSRASLRPSEHSSMDSTVARCAITRNASTALGISGLDEVEEEKGEKAGQKAAS</sequence>